<dbReference type="SUPFAM" id="SSF52047">
    <property type="entry name" value="RNI-like"/>
    <property type="match status" value="1"/>
</dbReference>
<dbReference type="AlphaFoldDB" id="A0A1I7T6U9"/>
<dbReference type="PANTHER" id="PTHR37968:SF1">
    <property type="entry name" value="LEUCINE-RICH REPEAT-CONTAINING PROTEIN"/>
    <property type="match status" value="1"/>
</dbReference>
<dbReference type="Gene3D" id="3.80.10.10">
    <property type="entry name" value="Ribonuclease Inhibitor"/>
    <property type="match status" value="1"/>
</dbReference>
<dbReference type="InterPro" id="IPR032675">
    <property type="entry name" value="LRR_dom_sf"/>
</dbReference>
<evidence type="ECO:0000313" key="2">
    <source>
        <dbReference type="WBParaSite" id="Csp11.Scaffold524.g2980.t1"/>
    </source>
</evidence>
<organism evidence="1 2">
    <name type="scientific">Caenorhabditis tropicalis</name>
    <dbReference type="NCBI Taxonomy" id="1561998"/>
    <lineage>
        <taxon>Eukaryota</taxon>
        <taxon>Metazoa</taxon>
        <taxon>Ecdysozoa</taxon>
        <taxon>Nematoda</taxon>
        <taxon>Chromadorea</taxon>
        <taxon>Rhabditida</taxon>
        <taxon>Rhabditina</taxon>
        <taxon>Rhabditomorpha</taxon>
        <taxon>Rhabditoidea</taxon>
        <taxon>Rhabditidae</taxon>
        <taxon>Peloderinae</taxon>
        <taxon>Caenorhabditis</taxon>
    </lineage>
</organism>
<reference evidence="2" key="1">
    <citation type="submission" date="2016-11" db="UniProtKB">
        <authorList>
            <consortium name="WormBaseParasite"/>
        </authorList>
    </citation>
    <scope>IDENTIFICATION</scope>
</reference>
<dbReference type="eggNOG" id="ENOG502SE5H">
    <property type="taxonomic scope" value="Eukaryota"/>
</dbReference>
<name>A0A1I7T6U9_9PELO</name>
<accession>A0A1I7T6U9</accession>
<proteinExistence type="predicted"/>
<sequence>MASSKPDSVLVWMANRRSYVESVPGTDLRIKNASKFGENLYGFKDLPGELCDLKWEALFKLRPTLVEIAFGRNPCDSFVEILEKNYENEKIREFFEKVKAMNLHMTDISAESLLKLLDKFTLLAAFSFSETSFSKPEWETILRRLSELNLRGIQISDNILEEVRRNLDIALVKLAGNPGVGVEEFKKGIEFVTVKVLAVQDLKFQEDNDAEQLLDVIPQSFPRLETLIWDWNVVDPELNYDDRTKNVLAQLLDVHEKLNLGALAIIAYTPNHETKSAIESVARTLKTRVKDVQLHQFATKGLSDGASNFSLIVGGQNEKVLKELVEMYVVDRSTMPPMGKLLRLCEEDFVPMYPSIVMDFGGFDKARIRQLYTTD</sequence>
<dbReference type="Proteomes" id="UP000095282">
    <property type="component" value="Unplaced"/>
</dbReference>
<dbReference type="PANTHER" id="PTHR37968">
    <property type="entry name" value="PROTEIN CBG06678"/>
    <property type="match status" value="1"/>
</dbReference>
<dbReference type="WBParaSite" id="Csp11.Scaffold524.g2980.t1">
    <property type="protein sequence ID" value="Csp11.Scaffold524.g2980.t1"/>
    <property type="gene ID" value="Csp11.Scaffold524.g2980"/>
</dbReference>
<protein>
    <submittedName>
        <fullName evidence="2">F-box domain-containing protein</fullName>
    </submittedName>
</protein>
<dbReference type="STRING" id="1561998.A0A1I7T6U9"/>
<evidence type="ECO:0000313" key="1">
    <source>
        <dbReference type="Proteomes" id="UP000095282"/>
    </source>
</evidence>
<keyword evidence="1" id="KW-1185">Reference proteome</keyword>